<gene>
    <name evidence="3" type="ORF">Bhyg_13286</name>
</gene>
<protein>
    <recommendedName>
        <fullName evidence="2">arylamine N-acetyltransferase</fullName>
        <ecNumber evidence="2">2.3.1.5</ecNumber>
    </recommendedName>
</protein>
<dbReference type="Pfam" id="PF00797">
    <property type="entry name" value="Acetyltransf_2"/>
    <property type="match status" value="1"/>
</dbReference>
<keyword evidence="4" id="KW-1185">Reference proteome</keyword>
<evidence type="ECO:0000313" key="4">
    <source>
        <dbReference type="Proteomes" id="UP001151699"/>
    </source>
</evidence>
<dbReference type="InterPro" id="IPR001447">
    <property type="entry name" value="Arylamine_N-AcTrfase"/>
</dbReference>
<dbReference type="SUPFAM" id="SSF54001">
    <property type="entry name" value="Cysteine proteinases"/>
    <property type="match status" value="1"/>
</dbReference>
<dbReference type="PANTHER" id="PTHR11786:SF0">
    <property type="entry name" value="ARYLAMINE N-ACETYLTRANSFERASE 4-RELATED"/>
    <property type="match status" value="1"/>
</dbReference>
<evidence type="ECO:0000256" key="2">
    <source>
        <dbReference type="ARBA" id="ARBA00012701"/>
    </source>
</evidence>
<organism evidence="3 4">
    <name type="scientific">Pseudolycoriella hygida</name>
    <dbReference type="NCBI Taxonomy" id="35572"/>
    <lineage>
        <taxon>Eukaryota</taxon>
        <taxon>Metazoa</taxon>
        <taxon>Ecdysozoa</taxon>
        <taxon>Arthropoda</taxon>
        <taxon>Hexapoda</taxon>
        <taxon>Insecta</taxon>
        <taxon>Pterygota</taxon>
        <taxon>Neoptera</taxon>
        <taxon>Endopterygota</taxon>
        <taxon>Diptera</taxon>
        <taxon>Nematocera</taxon>
        <taxon>Sciaroidea</taxon>
        <taxon>Sciaridae</taxon>
        <taxon>Pseudolycoriella</taxon>
    </lineage>
</organism>
<dbReference type="OrthoDB" id="6358066at2759"/>
<dbReference type="Gene3D" id="3.30.2140.20">
    <property type="match status" value="1"/>
</dbReference>
<dbReference type="AlphaFoldDB" id="A0A9Q0MPU8"/>
<comment type="similarity">
    <text evidence="1">Belongs to the arylamine N-acetyltransferase family.</text>
</comment>
<dbReference type="InterPro" id="IPR038765">
    <property type="entry name" value="Papain-like_cys_pep_sf"/>
</dbReference>
<dbReference type="EC" id="2.3.1.5" evidence="2"/>
<proteinExistence type="inferred from homology"/>
<dbReference type="PANTHER" id="PTHR11786">
    <property type="entry name" value="N-HYDROXYARYLAMINE O-ACETYLTRANSFERASE"/>
    <property type="match status" value="1"/>
</dbReference>
<dbReference type="Proteomes" id="UP001151699">
    <property type="component" value="Chromosome C"/>
</dbReference>
<reference evidence="3" key="1">
    <citation type="submission" date="2022-07" db="EMBL/GenBank/DDBJ databases">
        <authorList>
            <person name="Trinca V."/>
            <person name="Uliana J.V.C."/>
            <person name="Torres T.T."/>
            <person name="Ward R.J."/>
            <person name="Monesi N."/>
        </authorList>
    </citation>
    <scope>NUCLEOTIDE SEQUENCE</scope>
    <source>
        <strain evidence="3">HSMRA1968</strain>
        <tissue evidence="3">Whole embryos</tissue>
    </source>
</reference>
<dbReference type="GO" id="GO:0004060">
    <property type="term" value="F:arylamine N-acetyltransferase activity"/>
    <property type="evidence" value="ECO:0007669"/>
    <property type="project" value="UniProtKB-EC"/>
</dbReference>
<dbReference type="InterPro" id="IPR053710">
    <property type="entry name" value="Arylamine_NAT_domain_sf"/>
</dbReference>
<evidence type="ECO:0000256" key="1">
    <source>
        <dbReference type="ARBA" id="ARBA00006547"/>
    </source>
</evidence>
<evidence type="ECO:0000313" key="3">
    <source>
        <dbReference type="EMBL" id="KAJ6634709.1"/>
    </source>
</evidence>
<accession>A0A9Q0MPU8</accession>
<dbReference type="EMBL" id="WJQU01000004">
    <property type="protein sequence ID" value="KAJ6634709.1"/>
    <property type="molecule type" value="Genomic_DNA"/>
</dbReference>
<sequence length="328" mass="37788">MSQYEKMISYEEAASFLENILEFPKAWKTTFDNDKIEFLRFYMKQHATRVPFQNVTMAIVDPEKRRRPTEEELIAQGLSGIGGCCLNLNFFTKIVLQALGLNAFAVQGTHYLAPVEGTHCMCMVKLNEDEMYMVEVGAGYPFLDVIPMQNLPFQFTAGGYVNEFRQMADGKIGRFQIGGGLYGGSYVEKTESLRTSWNLTPKNYEDFSYAMDKTFTSVPDSSLLKTNYFCRYFFPGEYKKLYVDSDASVDISDSTRTDTPTDYVFIFKRRIVIGDKYCRKSVRQFDSYIEMVKEIEKCFPKLKLKDIQKALDIFSTIEIKPSPYDTIL</sequence>
<comment type="caution">
    <text evidence="3">The sequence shown here is derived from an EMBL/GenBank/DDBJ whole genome shotgun (WGS) entry which is preliminary data.</text>
</comment>
<name>A0A9Q0MPU8_9DIPT</name>